<accession>A0NBV1</accession>
<protein>
    <submittedName>
        <fullName evidence="1">AGAP011209-PA</fullName>
    </submittedName>
</protein>
<dbReference type="PaxDb" id="7165-AGAP011209-PA"/>
<organism evidence="1">
    <name type="scientific">Anopheles gambiae</name>
    <name type="common">African malaria mosquito</name>
    <dbReference type="NCBI Taxonomy" id="7165"/>
    <lineage>
        <taxon>Eukaryota</taxon>
        <taxon>Metazoa</taxon>
        <taxon>Ecdysozoa</taxon>
        <taxon>Arthropoda</taxon>
        <taxon>Hexapoda</taxon>
        <taxon>Insecta</taxon>
        <taxon>Pterygota</taxon>
        <taxon>Neoptera</taxon>
        <taxon>Endopterygota</taxon>
        <taxon>Diptera</taxon>
        <taxon>Nematocera</taxon>
        <taxon>Culicoidea</taxon>
        <taxon>Culicidae</taxon>
        <taxon>Anophelinae</taxon>
        <taxon>Anopheles</taxon>
    </lineage>
</organism>
<evidence type="ECO:0000313" key="1">
    <source>
        <dbReference type="EMBL" id="EAU77531.1"/>
    </source>
</evidence>
<gene>
    <name evidence="1" type="ORF">AgaP_AGAP011209</name>
</gene>
<dbReference type="AlphaFoldDB" id="A0NBV1"/>
<proteinExistence type="predicted"/>
<dbReference type="EMBL" id="AAAB01008816">
    <property type="protein sequence ID" value="EAU77531.1"/>
    <property type="molecule type" value="Genomic_DNA"/>
</dbReference>
<reference evidence="1" key="2">
    <citation type="submission" date="2002-03" db="EMBL/GenBank/DDBJ databases">
        <authorList>
            <consortium name="The Anopheles Genome Sequencing Consortium"/>
        </authorList>
    </citation>
    <scope>NUCLEOTIDE SEQUENCE</scope>
    <source>
        <strain evidence="1">PEST</strain>
    </source>
</reference>
<dbReference type="HOGENOM" id="CLU_3112286_0_0_1"/>
<reference evidence="1" key="1">
    <citation type="journal article" date="2002" name="Science">
        <title>The genome sequence of the malaria mosquito Anopheles gambiae.</title>
        <authorList>
            <person name="Holt R.A."/>
            <person name="Subramanian G.M."/>
            <person name="Halpern A."/>
            <person name="Sutton G.G."/>
            <person name="Charlab R."/>
            <person name="Nusskern D.R."/>
            <person name="Wincker P."/>
            <person name="Clark A.G."/>
            <person name="Ribeiro J.M."/>
            <person name="Wides R."/>
            <person name="Salzberg S.L."/>
            <person name="Loftus B."/>
            <person name="Yandell M."/>
            <person name="Majoros W.H."/>
            <person name="Rusch D.B."/>
            <person name="Lai Z."/>
            <person name="Kraft C.L."/>
            <person name="Abril J.F."/>
            <person name="Anthouard V."/>
            <person name="Arensburger P."/>
            <person name="Atkinson P.W."/>
            <person name="Baden H."/>
            <person name="de Berardinis V."/>
            <person name="Baldwin D."/>
            <person name="Benes V."/>
            <person name="Biedler J."/>
            <person name="Blass C."/>
            <person name="Bolanos R."/>
            <person name="Boscus D."/>
            <person name="Barnstead M."/>
            <person name="Cai S."/>
            <person name="Center A."/>
            <person name="Chaturverdi K."/>
            <person name="Christophides G.K."/>
            <person name="Chrystal M.A."/>
            <person name="Clamp M."/>
            <person name="Cravchik A."/>
            <person name="Curwen V."/>
            <person name="Dana A."/>
            <person name="Delcher A."/>
            <person name="Dew I."/>
            <person name="Evans C.A."/>
            <person name="Flanigan M."/>
            <person name="Grundschober-Freimoser A."/>
            <person name="Friedli L."/>
            <person name="Gu Z."/>
            <person name="Guan P."/>
            <person name="Guigo R."/>
            <person name="Hillenmeyer M.E."/>
            <person name="Hladun S.L."/>
            <person name="Hogan J.R."/>
            <person name="Hong Y.S."/>
            <person name="Hoover J."/>
            <person name="Jaillon O."/>
            <person name="Ke Z."/>
            <person name="Kodira C."/>
            <person name="Kokoza E."/>
            <person name="Koutsos A."/>
            <person name="Letunic I."/>
            <person name="Levitsky A."/>
            <person name="Liang Y."/>
            <person name="Lin J.J."/>
            <person name="Lobo N.F."/>
            <person name="Lopez J.R."/>
            <person name="Malek J.A."/>
            <person name="McIntosh T.C."/>
            <person name="Meister S."/>
            <person name="Miller J."/>
            <person name="Mobarry C."/>
            <person name="Mongin E."/>
            <person name="Murphy S.D."/>
            <person name="O'Brochta D.A."/>
            <person name="Pfannkoch C."/>
            <person name="Qi R."/>
            <person name="Regier M.A."/>
            <person name="Remington K."/>
            <person name="Shao H."/>
            <person name="Sharakhova M.V."/>
            <person name="Sitter C.D."/>
            <person name="Shetty J."/>
            <person name="Smith T.J."/>
            <person name="Strong R."/>
            <person name="Sun J."/>
            <person name="Thomasova D."/>
            <person name="Ton L.Q."/>
            <person name="Topalis P."/>
            <person name="Tu Z."/>
            <person name="Unger M.F."/>
            <person name="Walenz B."/>
            <person name="Wang A."/>
            <person name="Wang J."/>
            <person name="Wang M."/>
            <person name="Wang X."/>
            <person name="Woodford K.J."/>
            <person name="Wortman J.R."/>
            <person name="Wu M."/>
            <person name="Yao A."/>
            <person name="Zdobnov E.M."/>
            <person name="Zhang H."/>
            <person name="Zhao Q."/>
            <person name="Zhao S."/>
            <person name="Zhu S.C."/>
            <person name="Zhimulev I."/>
            <person name="Coluzzi M."/>
            <person name="della Torre A."/>
            <person name="Roth C.W."/>
            <person name="Louis C."/>
            <person name="Kalush F."/>
            <person name="Mural R.J."/>
            <person name="Myers E.W."/>
            <person name="Adams M.D."/>
            <person name="Smith H.O."/>
            <person name="Broder S."/>
            <person name="Gardner M.J."/>
            <person name="Fraser C.M."/>
            <person name="Birney E."/>
            <person name="Bork P."/>
            <person name="Brey P.T."/>
            <person name="Venter J.C."/>
            <person name="Weissenbach J."/>
            <person name="Kafatos F.C."/>
            <person name="Collins F.H."/>
            <person name="Hoffman S.L."/>
        </authorList>
    </citation>
    <scope>NUCLEOTIDE SEQUENCE [LARGE SCALE GENOMIC DNA]</scope>
    <source>
        <strain evidence="1">PEST</strain>
    </source>
</reference>
<sequence length="51" mass="5486">TIRATCGVCAIGKSVVKVWCKARARFFNGPLSRCPALGVCMRVCVCVTSEH</sequence>
<comment type="caution">
    <text evidence="1">The sequence shown here is derived from an EMBL/GenBank/DDBJ whole genome shotgun (WGS) entry which is preliminary data.</text>
</comment>
<feature type="non-terminal residue" evidence="1">
    <location>
        <position position="1"/>
    </location>
</feature>
<reference evidence="1" key="3">
    <citation type="journal article" date="2004" name="Trends Parasitol.">
        <title>The Anopheles gambiae genome: an update.</title>
        <authorList>
            <person name="Mongin E."/>
            <person name="Louis C."/>
            <person name="Holt R.A."/>
            <person name="Birney E."/>
            <person name="Collins F.H."/>
        </authorList>
    </citation>
    <scope>NUCLEOTIDE SEQUENCE</scope>
    <source>
        <strain evidence="1">PEST</strain>
    </source>
</reference>
<reference evidence="1" key="4">
    <citation type="journal article" date="2007" name="Genome Biol.">
        <title>Update of the Anopheles gambiae PEST genome assembly.</title>
        <authorList>
            <person name="Sharakhova M.V."/>
            <person name="Hammond M.P."/>
            <person name="Lobo N.F."/>
            <person name="Krzywinski J."/>
            <person name="Unger M.F."/>
            <person name="Hillenmeyer M.E."/>
            <person name="Bruggner R.V."/>
            <person name="Birney E."/>
            <person name="Collins F.H."/>
        </authorList>
    </citation>
    <scope>NUCLEOTIDE SEQUENCE</scope>
    <source>
        <strain evidence="1">PEST</strain>
    </source>
</reference>
<name>A0NBV1_ANOGA</name>
<reference evidence="1" key="5">
    <citation type="submission" date="2011-05" db="EMBL/GenBank/DDBJ databases">
        <authorList>
            <consortium name="VectorBase"/>
        </authorList>
    </citation>
    <scope>NUCLEOTIDE SEQUENCE</scope>
    <source>
        <strain evidence="1">PEST</strain>
    </source>
</reference>